<reference evidence="3" key="2">
    <citation type="submission" date="2025-08" db="UniProtKB">
        <authorList>
            <consortium name="Ensembl"/>
        </authorList>
    </citation>
    <scope>IDENTIFICATION</scope>
</reference>
<dbReference type="InterPro" id="IPR032675">
    <property type="entry name" value="LRR_dom_sf"/>
</dbReference>
<sequence>MQNNNITHVDNLSNLQKLSKLYLGGNSITVVGRLEELKELHLEGQRLPSGENLLFDPRTLFSLAESLGVLNINRNNIDDVRDLAVLKENTFLC</sequence>
<dbReference type="PANTHER" id="PTHR46652:SF3">
    <property type="entry name" value="LEUCINE-RICH REPEAT-CONTAINING PROTEIN 9"/>
    <property type="match status" value="1"/>
</dbReference>
<keyword evidence="4" id="KW-1185">Reference proteome</keyword>
<dbReference type="AlphaFoldDB" id="A0A4W5MX62"/>
<evidence type="ECO:0000313" key="4">
    <source>
        <dbReference type="Proteomes" id="UP000314982"/>
    </source>
</evidence>
<reference evidence="3" key="3">
    <citation type="submission" date="2025-09" db="UniProtKB">
        <authorList>
            <consortium name="Ensembl"/>
        </authorList>
    </citation>
    <scope>IDENTIFICATION</scope>
</reference>
<dbReference type="Ensembl" id="ENSHHUT00000044627.1">
    <property type="protein sequence ID" value="ENSHHUP00000043007.1"/>
    <property type="gene ID" value="ENSHHUG00000026451.1"/>
</dbReference>
<evidence type="ECO:0000313" key="3">
    <source>
        <dbReference type="Ensembl" id="ENSHHUP00000043007.1"/>
    </source>
</evidence>
<dbReference type="Gene3D" id="3.80.10.10">
    <property type="entry name" value="Ribonuclease Inhibitor"/>
    <property type="match status" value="1"/>
</dbReference>
<keyword evidence="2" id="KW-0677">Repeat</keyword>
<dbReference type="Proteomes" id="UP000314982">
    <property type="component" value="Unassembled WGS sequence"/>
</dbReference>
<dbReference type="InterPro" id="IPR001611">
    <property type="entry name" value="Leu-rich_rpt"/>
</dbReference>
<dbReference type="STRING" id="62062.ENSHHUP00000043007"/>
<accession>A0A4W5MX62</accession>
<dbReference type="PROSITE" id="PS51450">
    <property type="entry name" value="LRR"/>
    <property type="match status" value="2"/>
</dbReference>
<protein>
    <submittedName>
        <fullName evidence="3">Protein phosphatase 1 regulatory subunit 42</fullName>
    </submittedName>
</protein>
<dbReference type="SUPFAM" id="SSF52075">
    <property type="entry name" value="Outer arm dynein light chain 1"/>
    <property type="match status" value="1"/>
</dbReference>
<organism evidence="3 4">
    <name type="scientific">Hucho hucho</name>
    <name type="common">huchen</name>
    <dbReference type="NCBI Taxonomy" id="62062"/>
    <lineage>
        <taxon>Eukaryota</taxon>
        <taxon>Metazoa</taxon>
        <taxon>Chordata</taxon>
        <taxon>Craniata</taxon>
        <taxon>Vertebrata</taxon>
        <taxon>Euteleostomi</taxon>
        <taxon>Actinopterygii</taxon>
        <taxon>Neopterygii</taxon>
        <taxon>Teleostei</taxon>
        <taxon>Protacanthopterygii</taxon>
        <taxon>Salmoniformes</taxon>
        <taxon>Salmonidae</taxon>
        <taxon>Salmoninae</taxon>
        <taxon>Hucho</taxon>
    </lineage>
</organism>
<dbReference type="InterPro" id="IPR050836">
    <property type="entry name" value="SDS22/Internalin_LRR"/>
</dbReference>
<evidence type="ECO:0000256" key="1">
    <source>
        <dbReference type="ARBA" id="ARBA00022614"/>
    </source>
</evidence>
<evidence type="ECO:0000256" key="2">
    <source>
        <dbReference type="ARBA" id="ARBA00022737"/>
    </source>
</evidence>
<keyword evidence="1" id="KW-0433">Leucine-rich repeat</keyword>
<dbReference type="GeneTree" id="ENSGT00940000158260"/>
<reference evidence="4" key="1">
    <citation type="submission" date="2018-06" db="EMBL/GenBank/DDBJ databases">
        <title>Genome assembly of Danube salmon.</title>
        <authorList>
            <person name="Macqueen D.J."/>
            <person name="Gundappa M.K."/>
        </authorList>
    </citation>
    <scope>NUCLEOTIDE SEQUENCE [LARGE SCALE GENOMIC DNA]</scope>
</reference>
<proteinExistence type="predicted"/>
<dbReference type="PANTHER" id="PTHR46652">
    <property type="entry name" value="LEUCINE-RICH REPEAT AND IQ DOMAIN-CONTAINING PROTEIN 1-RELATED"/>
    <property type="match status" value="1"/>
</dbReference>
<name>A0A4W5MX62_9TELE</name>